<dbReference type="Proteomes" id="UP000649617">
    <property type="component" value="Unassembled WGS sequence"/>
</dbReference>
<keyword evidence="1" id="KW-0472">Membrane</keyword>
<gene>
    <name evidence="2" type="primary">DNAJB8</name>
    <name evidence="2" type="ORF">SPIL2461_LOCUS12363</name>
</gene>
<proteinExistence type="predicted"/>
<comment type="caution">
    <text evidence="2">The sequence shown here is derived from an EMBL/GenBank/DDBJ whole genome shotgun (WGS) entry which is preliminary data.</text>
</comment>
<accession>A0A812SIX9</accession>
<protein>
    <submittedName>
        <fullName evidence="2">DNAJB8 protein</fullName>
    </submittedName>
</protein>
<dbReference type="OrthoDB" id="439317at2759"/>
<evidence type="ECO:0000313" key="3">
    <source>
        <dbReference type="Proteomes" id="UP000649617"/>
    </source>
</evidence>
<feature type="transmembrane region" description="Helical" evidence="1">
    <location>
        <begin position="164"/>
        <end position="187"/>
    </location>
</feature>
<dbReference type="EMBL" id="CAJNIZ010025380">
    <property type="protein sequence ID" value="CAE7483394.1"/>
    <property type="molecule type" value="Genomic_DNA"/>
</dbReference>
<keyword evidence="3" id="KW-1185">Reference proteome</keyword>
<keyword evidence="1" id="KW-1133">Transmembrane helix</keyword>
<evidence type="ECO:0000313" key="2">
    <source>
        <dbReference type="EMBL" id="CAE7483394.1"/>
    </source>
</evidence>
<dbReference type="AlphaFoldDB" id="A0A812SIX9"/>
<sequence length="198" mass="22182">SYAGPSYDDIVPMESIQGQWARCAKGWLPLCLDGRNVFEVVEGTLRARCVSSQGVAYRRTANLEDREMTVMGPIFQEVVDVTERLGNWIRCANGWLPLSIGGQPVFELFAEAKQRPHQVQAEDAGSHLGKTLWPFGGLADTWTWFLVRTSCRWGFSFATSSPKLTLSLVVLSGISLSVSAFMARIMFRAWWYSLPSLR</sequence>
<name>A0A812SIX9_SYMPI</name>
<keyword evidence="1" id="KW-0812">Transmembrane</keyword>
<reference evidence="2" key="1">
    <citation type="submission" date="2021-02" db="EMBL/GenBank/DDBJ databases">
        <authorList>
            <person name="Dougan E. K."/>
            <person name="Rhodes N."/>
            <person name="Thang M."/>
            <person name="Chan C."/>
        </authorList>
    </citation>
    <scope>NUCLEOTIDE SEQUENCE</scope>
</reference>
<evidence type="ECO:0000256" key="1">
    <source>
        <dbReference type="SAM" id="Phobius"/>
    </source>
</evidence>
<feature type="non-terminal residue" evidence="2">
    <location>
        <position position="1"/>
    </location>
</feature>
<organism evidence="2 3">
    <name type="scientific">Symbiodinium pilosum</name>
    <name type="common">Dinoflagellate</name>
    <dbReference type="NCBI Taxonomy" id="2952"/>
    <lineage>
        <taxon>Eukaryota</taxon>
        <taxon>Sar</taxon>
        <taxon>Alveolata</taxon>
        <taxon>Dinophyceae</taxon>
        <taxon>Suessiales</taxon>
        <taxon>Symbiodiniaceae</taxon>
        <taxon>Symbiodinium</taxon>
    </lineage>
</organism>